<reference evidence="2 3" key="1">
    <citation type="submission" date="2019-10" db="EMBL/GenBank/DDBJ databases">
        <authorList>
            <person name="Palmer J.M."/>
        </authorList>
    </citation>
    <scope>NUCLEOTIDE SEQUENCE [LARGE SCALE GENOMIC DNA]</scope>
    <source>
        <strain evidence="2 3">TWF694</strain>
    </source>
</reference>
<dbReference type="NCBIfam" id="TIGR00231">
    <property type="entry name" value="small_GTP"/>
    <property type="match status" value="1"/>
</dbReference>
<gene>
    <name evidence="2" type="ORF">TWF694_008372</name>
</gene>
<dbReference type="InterPro" id="IPR027417">
    <property type="entry name" value="P-loop_NTPase"/>
</dbReference>
<dbReference type="FunFam" id="3.40.50.300:FF:001447">
    <property type="entry name" value="Ras-related protein Rab-1B"/>
    <property type="match status" value="1"/>
</dbReference>
<dbReference type="Proteomes" id="UP001365542">
    <property type="component" value="Unassembled WGS sequence"/>
</dbReference>
<dbReference type="GO" id="GO:0005525">
    <property type="term" value="F:GTP binding"/>
    <property type="evidence" value="ECO:0007669"/>
    <property type="project" value="InterPro"/>
</dbReference>
<dbReference type="PROSITE" id="PS51421">
    <property type="entry name" value="RAS"/>
    <property type="match status" value="1"/>
</dbReference>
<dbReference type="Gene3D" id="3.40.50.300">
    <property type="entry name" value="P-loop containing nucleotide triphosphate hydrolases"/>
    <property type="match status" value="1"/>
</dbReference>
<comment type="caution">
    <text evidence="2">The sequence shown here is derived from an EMBL/GenBank/DDBJ whole genome shotgun (WGS) entry which is preliminary data.</text>
</comment>
<dbReference type="InterPro" id="IPR005225">
    <property type="entry name" value="Small_GTP-bd"/>
</dbReference>
<dbReference type="InterPro" id="IPR001806">
    <property type="entry name" value="Small_GTPase"/>
</dbReference>
<dbReference type="PRINTS" id="PR00449">
    <property type="entry name" value="RASTRNSFRMNG"/>
</dbReference>
<keyword evidence="3" id="KW-1185">Reference proteome</keyword>
<dbReference type="SMART" id="SM00175">
    <property type="entry name" value="RAB"/>
    <property type="match status" value="1"/>
</dbReference>
<evidence type="ECO:0000313" key="2">
    <source>
        <dbReference type="EMBL" id="KAK6540991.1"/>
    </source>
</evidence>
<dbReference type="Pfam" id="PF00071">
    <property type="entry name" value="Ras"/>
    <property type="match status" value="1"/>
</dbReference>
<proteinExistence type="inferred from homology"/>
<dbReference type="SMART" id="SM00173">
    <property type="entry name" value="RAS"/>
    <property type="match status" value="1"/>
</dbReference>
<name>A0AAV9XGB2_9PEZI</name>
<dbReference type="PANTHER" id="PTHR47979">
    <property type="entry name" value="DRAB11-RELATED"/>
    <property type="match status" value="1"/>
</dbReference>
<evidence type="ECO:0000256" key="1">
    <source>
        <dbReference type="ARBA" id="ARBA00006270"/>
    </source>
</evidence>
<dbReference type="GO" id="GO:0003924">
    <property type="term" value="F:GTPase activity"/>
    <property type="evidence" value="ECO:0007669"/>
    <property type="project" value="InterPro"/>
</dbReference>
<organism evidence="2 3">
    <name type="scientific">Orbilia ellipsospora</name>
    <dbReference type="NCBI Taxonomy" id="2528407"/>
    <lineage>
        <taxon>Eukaryota</taxon>
        <taxon>Fungi</taxon>
        <taxon>Dikarya</taxon>
        <taxon>Ascomycota</taxon>
        <taxon>Pezizomycotina</taxon>
        <taxon>Orbiliomycetes</taxon>
        <taxon>Orbiliales</taxon>
        <taxon>Orbiliaceae</taxon>
        <taxon>Orbilia</taxon>
    </lineage>
</organism>
<accession>A0AAV9XGB2</accession>
<dbReference type="PROSITE" id="PS51419">
    <property type="entry name" value="RAB"/>
    <property type="match status" value="1"/>
</dbReference>
<protein>
    <submittedName>
        <fullName evidence="2">Uncharacterized protein</fullName>
    </submittedName>
</protein>
<dbReference type="InterPro" id="IPR050209">
    <property type="entry name" value="Rab_GTPases_membrane_traffic"/>
</dbReference>
<dbReference type="EMBL" id="JAVHJO010000004">
    <property type="protein sequence ID" value="KAK6540991.1"/>
    <property type="molecule type" value="Genomic_DNA"/>
</dbReference>
<evidence type="ECO:0000313" key="3">
    <source>
        <dbReference type="Proteomes" id="UP001365542"/>
    </source>
</evidence>
<sequence length="222" mass="25105">MSNTEEPTVEAGQVEEEEEWVPDYDFCYKTIITGDPSTGKSQISARWSRDEFSEDYTTTVGVEFATKKSEIDSKVISQQLWDTSPHMIGEEGIPVPLIHRYCFNVFGAFLVYDITKPDTFKNIPERLDVLRTKGDIHPKTKIIIMGNKSDLKKDGGDQVDTAEAKAYADENGFFFAEVSALDGSGIQDAFKTMVQAIWDEPEFDGSKSKTYELRDEIESQWP</sequence>
<comment type="similarity">
    <text evidence="1">Belongs to the small GTPase superfamily. Rab family.</text>
</comment>
<dbReference type="AlphaFoldDB" id="A0AAV9XGB2"/>
<dbReference type="SMART" id="SM00174">
    <property type="entry name" value="RHO"/>
    <property type="match status" value="1"/>
</dbReference>
<dbReference type="SUPFAM" id="SSF52540">
    <property type="entry name" value="P-loop containing nucleoside triphosphate hydrolases"/>
    <property type="match status" value="1"/>
</dbReference>